<sequence length="521" mass="56975">MKKIALQSIAIVLVSGIFVFLVPSCKKDHANPSTPPPVDTSTVPHGLSDADSLKYLMYNYMQVTLVDGGRDTTYDLPTYYWYKSVPKLNPLSSEYDSAEVLLNKIKTYPVNPATQKLFDKYSFIDKGEVAGEIQQGVAGDLGMQVSYARDKSGKTYLFVLFADKNSPAGLAGVKRGDEITAINGSTNVSYDGSNGPNVANVMKAVYDDASASFTFKQPDGKSFTTTLAKAVYNINPVLFDTIYSIGAKKVGYFVFNSFAAVENETGATLTKQEISRVFNKFQTSGISDLIVDLRYNGGGSVGTAEFLDSLIAPASVKGQEMYHYIYNDKLTAIASQAGLEDKVLFRGGGSLNLTNVFFIGGQYTASASELTINNLKPYMNVKLVGDTTYGKPVGFFSFRITDYPNGGTTQKFLADLYAINFETRNAKDKGGYFDGLIPDKVATDFIDVPWGDPKDDNLANVFNYISTGSFKRVTTAERMAQDQSLRLIMPSTTVPLRFNGMVDYHQGSRINAALKKLRKAK</sequence>
<dbReference type="PANTHER" id="PTHR32060:SF30">
    <property type="entry name" value="CARBOXY-TERMINAL PROCESSING PROTEASE CTPA"/>
    <property type="match status" value="1"/>
</dbReference>
<dbReference type="OrthoDB" id="7168509at2"/>
<dbReference type="PROSITE" id="PS50106">
    <property type="entry name" value="PDZ"/>
    <property type="match status" value="1"/>
</dbReference>
<proteinExistence type="predicted"/>
<dbReference type="GO" id="GO:0030288">
    <property type="term" value="C:outer membrane-bounded periplasmic space"/>
    <property type="evidence" value="ECO:0007669"/>
    <property type="project" value="TreeGrafter"/>
</dbReference>
<dbReference type="CDD" id="cd07561">
    <property type="entry name" value="Peptidase_S41_CPP_like"/>
    <property type="match status" value="1"/>
</dbReference>
<comment type="caution">
    <text evidence="2">The sequence shown here is derived from an EMBL/GenBank/DDBJ whole genome shotgun (WGS) entry which is preliminary data.</text>
</comment>
<name>A0A3M9NDB2_9BACT</name>
<keyword evidence="3" id="KW-1185">Reference proteome</keyword>
<evidence type="ECO:0000313" key="3">
    <source>
        <dbReference type="Proteomes" id="UP000267223"/>
    </source>
</evidence>
<dbReference type="InterPro" id="IPR036034">
    <property type="entry name" value="PDZ_sf"/>
</dbReference>
<evidence type="ECO:0000313" key="2">
    <source>
        <dbReference type="EMBL" id="RNI35812.1"/>
    </source>
</evidence>
<dbReference type="InterPro" id="IPR029045">
    <property type="entry name" value="ClpP/crotonase-like_dom_sf"/>
</dbReference>
<dbReference type="SUPFAM" id="SSF52096">
    <property type="entry name" value="ClpP/crotonase"/>
    <property type="match status" value="1"/>
</dbReference>
<reference evidence="2 3" key="1">
    <citation type="submission" date="2018-11" db="EMBL/GenBank/DDBJ databases">
        <title>Draft genome sequence of Ferruginibacter sp. BO-59.</title>
        <authorList>
            <person name="Im W.T."/>
        </authorList>
    </citation>
    <scope>NUCLEOTIDE SEQUENCE [LARGE SCALE GENOMIC DNA]</scope>
    <source>
        <strain evidence="2 3">BO-59</strain>
    </source>
</reference>
<dbReference type="SUPFAM" id="SSF50156">
    <property type="entry name" value="PDZ domain-like"/>
    <property type="match status" value="1"/>
</dbReference>
<dbReference type="Pfam" id="PF03572">
    <property type="entry name" value="Peptidase_S41"/>
    <property type="match status" value="1"/>
</dbReference>
<dbReference type="PANTHER" id="PTHR32060">
    <property type="entry name" value="TAIL-SPECIFIC PROTEASE"/>
    <property type="match status" value="1"/>
</dbReference>
<dbReference type="InterPro" id="IPR001478">
    <property type="entry name" value="PDZ"/>
</dbReference>
<dbReference type="GO" id="GO:0007165">
    <property type="term" value="P:signal transduction"/>
    <property type="evidence" value="ECO:0007669"/>
    <property type="project" value="TreeGrafter"/>
</dbReference>
<dbReference type="Gene3D" id="2.30.42.10">
    <property type="match status" value="1"/>
</dbReference>
<dbReference type="EMBL" id="RJJR01000009">
    <property type="protein sequence ID" value="RNI35812.1"/>
    <property type="molecule type" value="Genomic_DNA"/>
</dbReference>
<dbReference type="Proteomes" id="UP000267223">
    <property type="component" value="Unassembled WGS sequence"/>
</dbReference>
<protein>
    <recommendedName>
        <fullName evidence="1">PDZ domain-containing protein</fullName>
    </recommendedName>
</protein>
<dbReference type="SMART" id="SM00245">
    <property type="entry name" value="TSPc"/>
    <property type="match status" value="1"/>
</dbReference>
<gene>
    <name evidence="2" type="ORF">EFY79_12745</name>
</gene>
<dbReference type="Gene3D" id="3.90.226.10">
    <property type="entry name" value="2-enoyl-CoA Hydratase, Chain A, domain 1"/>
    <property type="match status" value="1"/>
</dbReference>
<organism evidence="2 3">
    <name type="scientific">Hanamia caeni</name>
    <dbReference type="NCBI Taxonomy" id="2294116"/>
    <lineage>
        <taxon>Bacteria</taxon>
        <taxon>Pseudomonadati</taxon>
        <taxon>Bacteroidota</taxon>
        <taxon>Chitinophagia</taxon>
        <taxon>Chitinophagales</taxon>
        <taxon>Chitinophagaceae</taxon>
        <taxon>Hanamia</taxon>
    </lineage>
</organism>
<dbReference type="GO" id="GO:0004175">
    <property type="term" value="F:endopeptidase activity"/>
    <property type="evidence" value="ECO:0007669"/>
    <property type="project" value="TreeGrafter"/>
</dbReference>
<dbReference type="InterPro" id="IPR005151">
    <property type="entry name" value="Tail-specific_protease"/>
</dbReference>
<dbReference type="GO" id="GO:0008236">
    <property type="term" value="F:serine-type peptidase activity"/>
    <property type="evidence" value="ECO:0007669"/>
    <property type="project" value="InterPro"/>
</dbReference>
<dbReference type="Gene3D" id="3.30.750.170">
    <property type="match status" value="1"/>
</dbReference>
<accession>A0A3M9NDB2</accession>
<dbReference type="SMART" id="SM00228">
    <property type="entry name" value="PDZ"/>
    <property type="match status" value="1"/>
</dbReference>
<evidence type="ECO:0000259" key="1">
    <source>
        <dbReference type="PROSITE" id="PS50106"/>
    </source>
</evidence>
<dbReference type="RefSeq" id="WP_123121093.1">
    <property type="nucleotide sequence ID" value="NZ_RJJR01000009.1"/>
</dbReference>
<dbReference type="AlphaFoldDB" id="A0A3M9NDB2"/>
<dbReference type="GO" id="GO:0006508">
    <property type="term" value="P:proteolysis"/>
    <property type="evidence" value="ECO:0007669"/>
    <property type="project" value="InterPro"/>
</dbReference>
<feature type="domain" description="PDZ" evidence="1">
    <location>
        <begin position="130"/>
        <end position="191"/>
    </location>
</feature>